<gene>
    <name evidence="1" type="ORF">HanXRQr2_Chr08g0358031</name>
</gene>
<organism evidence="1 2">
    <name type="scientific">Helianthus annuus</name>
    <name type="common">Common sunflower</name>
    <dbReference type="NCBI Taxonomy" id="4232"/>
    <lineage>
        <taxon>Eukaryota</taxon>
        <taxon>Viridiplantae</taxon>
        <taxon>Streptophyta</taxon>
        <taxon>Embryophyta</taxon>
        <taxon>Tracheophyta</taxon>
        <taxon>Spermatophyta</taxon>
        <taxon>Magnoliopsida</taxon>
        <taxon>eudicotyledons</taxon>
        <taxon>Gunneridae</taxon>
        <taxon>Pentapetalae</taxon>
        <taxon>asterids</taxon>
        <taxon>campanulids</taxon>
        <taxon>Asterales</taxon>
        <taxon>Asteraceae</taxon>
        <taxon>Asteroideae</taxon>
        <taxon>Heliantheae alliance</taxon>
        <taxon>Heliantheae</taxon>
        <taxon>Helianthus</taxon>
    </lineage>
</organism>
<comment type="caution">
    <text evidence="1">The sequence shown here is derived from an EMBL/GenBank/DDBJ whole genome shotgun (WGS) entry which is preliminary data.</text>
</comment>
<reference evidence="1" key="2">
    <citation type="submission" date="2020-06" db="EMBL/GenBank/DDBJ databases">
        <title>Helianthus annuus Genome sequencing and assembly Release 2.</title>
        <authorList>
            <person name="Gouzy J."/>
            <person name="Langlade N."/>
            <person name="Munos S."/>
        </authorList>
    </citation>
    <scope>NUCLEOTIDE SEQUENCE</scope>
    <source>
        <tissue evidence="1">Leaves</tissue>
    </source>
</reference>
<proteinExistence type="predicted"/>
<sequence>MKFMKEIAYEGVEIFDNDNVGERVAEYSIVDMDNICKNWST</sequence>
<dbReference type="Gramene" id="mRNA:HanXRQr2_Chr08g0358031">
    <property type="protein sequence ID" value="mRNA:HanXRQr2_Chr08g0358031"/>
    <property type="gene ID" value="HanXRQr2_Chr08g0358031"/>
</dbReference>
<evidence type="ECO:0000313" key="1">
    <source>
        <dbReference type="EMBL" id="KAF5796965.1"/>
    </source>
</evidence>
<protein>
    <submittedName>
        <fullName evidence="1">Uncharacterized protein</fullName>
    </submittedName>
</protein>
<name>A0A9K3II39_HELAN</name>
<accession>A0A9K3II39</accession>
<dbReference type="AlphaFoldDB" id="A0A9K3II39"/>
<dbReference type="Proteomes" id="UP000215914">
    <property type="component" value="Unassembled WGS sequence"/>
</dbReference>
<evidence type="ECO:0000313" key="2">
    <source>
        <dbReference type="Proteomes" id="UP000215914"/>
    </source>
</evidence>
<dbReference type="EMBL" id="MNCJ02000323">
    <property type="protein sequence ID" value="KAF5796965.1"/>
    <property type="molecule type" value="Genomic_DNA"/>
</dbReference>
<keyword evidence="2" id="KW-1185">Reference proteome</keyword>
<reference evidence="1" key="1">
    <citation type="journal article" date="2017" name="Nature">
        <title>The sunflower genome provides insights into oil metabolism, flowering and Asterid evolution.</title>
        <authorList>
            <person name="Badouin H."/>
            <person name="Gouzy J."/>
            <person name="Grassa C.J."/>
            <person name="Murat F."/>
            <person name="Staton S.E."/>
            <person name="Cottret L."/>
            <person name="Lelandais-Briere C."/>
            <person name="Owens G.L."/>
            <person name="Carrere S."/>
            <person name="Mayjonade B."/>
            <person name="Legrand L."/>
            <person name="Gill N."/>
            <person name="Kane N.C."/>
            <person name="Bowers J.E."/>
            <person name="Hubner S."/>
            <person name="Bellec A."/>
            <person name="Berard A."/>
            <person name="Berges H."/>
            <person name="Blanchet N."/>
            <person name="Boniface M.C."/>
            <person name="Brunel D."/>
            <person name="Catrice O."/>
            <person name="Chaidir N."/>
            <person name="Claudel C."/>
            <person name="Donnadieu C."/>
            <person name="Faraut T."/>
            <person name="Fievet G."/>
            <person name="Helmstetter N."/>
            <person name="King M."/>
            <person name="Knapp S.J."/>
            <person name="Lai Z."/>
            <person name="Le Paslier M.C."/>
            <person name="Lippi Y."/>
            <person name="Lorenzon L."/>
            <person name="Mandel J.R."/>
            <person name="Marage G."/>
            <person name="Marchand G."/>
            <person name="Marquand E."/>
            <person name="Bret-Mestries E."/>
            <person name="Morien E."/>
            <person name="Nambeesan S."/>
            <person name="Nguyen T."/>
            <person name="Pegot-Espagnet P."/>
            <person name="Pouilly N."/>
            <person name="Raftis F."/>
            <person name="Sallet E."/>
            <person name="Schiex T."/>
            <person name="Thomas J."/>
            <person name="Vandecasteele C."/>
            <person name="Vares D."/>
            <person name="Vear F."/>
            <person name="Vautrin S."/>
            <person name="Crespi M."/>
            <person name="Mangin B."/>
            <person name="Burke J.M."/>
            <person name="Salse J."/>
            <person name="Munos S."/>
            <person name="Vincourt P."/>
            <person name="Rieseberg L.H."/>
            <person name="Langlade N.B."/>
        </authorList>
    </citation>
    <scope>NUCLEOTIDE SEQUENCE</scope>
    <source>
        <tissue evidence="1">Leaves</tissue>
    </source>
</reference>